<evidence type="ECO:0000259" key="6">
    <source>
        <dbReference type="PROSITE" id="PS51379"/>
    </source>
</evidence>
<keyword evidence="4" id="KW-0671">Queuosine biosynthesis</keyword>
<name>A0A5J4S3A3_9ZZZZ</name>
<gene>
    <name evidence="7" type="ORF">EZS27_012152</name>
</gene>
<dbReference type="EC" id="1.17.99.6" evidence="7"/>
<accession>A0A5J4S3A3</accession>
<evidence type="ECO:0000256" key="5">
    <source>
        <dbReference type="ARBA" id="ARBA00023002"/>
    </source>
</evidence>
<keyword evidence="5 7" id="KW-0560">Oxidoreductase</keyword>
<organism evidence="7">
    <name type="scientific">termite gut metagenome</name>
    <dbReference type="NCBI Taxonomy" id="433724"/>
    <lineage>
        <taxon>unclassified sequences</taxon>
        <taxon>metagenomes</taxon>
        <taxon>organismal metagenomes</taxon>
    </lineage>
</organism>
<evidence type="ECO:0000256" key="2">
    <source>
        <dbReference type="ARBA" id="ARBA00022490"/>
    </source>
</evidence>
<keyword evidence="1" id="KW-0408">Iron</keyword>
<evidence type="ECO:0000313" key="7">
    <source>
        <dbReference type="EMBL" id="KAA6339940.1"/>
    </source>
</evidence>
<dbReference type="PANTHER" id="PTHR30002">
    <property type="entry name" value="EPOXYQUEUOSINE REDUCTASE"/>
    <property type="match status" value="1"/>
</dbReference>
<dbReference type="PROSITE" id="PS00198">
    <property type="entry name" value="4FE4S_FER_1"/>
    <property type="match status" value="1"/>
</dbReference>
<dbReference type="NCBIfam" id="TIGR00276">
    <property type="entry name" value="tRNA epoxyqueuosine(34) reductase QueG"/>
    <property type="match status" value="1"/>
</dbReference>
<dbReference type="SUPFAM" id="SSF46548">
    <property type="entry name" value="alpha-helical ferredoxin"/>
    <property type="match status" value="1"/>
</dbReference>
<dbReference type="GO" id="GO:0008616">
    <property type="term" value="P:tRNA queuosine(34) biosynthetic process"/>
    <property type="evidence" value="ECO:0007669"/>
    <property type="project" value="UniProtKB-KW"/>
</dbReference>
<keyword evidence="1" id="KW-0411">Iron-sulfur</keyword>
<keyword evidence="2" id="KW-0963">Cytoplasm</keyword>
<dbReference type="InterPro" id="IPR017896">
    <property type="entry name" value="4Fe4S_Fe-S-bd"/>
</dbReference>
<dbReference type="GO" id="GO:0052693">
    <property type="term" value="F:epoxyqueuosine reductase activity"/>
    <property type="evidence" value="ECO:0007669"/>
    <property type="project" value="UniProtKB-EC"/>
</dbReference>
<dbReference type="PANTHER" id="PTHR30002:SF4">
    <property type="entry name" value="EPOXYQUEUOSINE REDUCTASE"/>
    <property type="match status" value="1"/>
</dbReference>
<keyword evidence="3" id="KW-0819">tRNA processing</keyword>
<dbReference type="InterPro" id="IPR013542">
    <property type="entry name" value="QueG_DUF1730"/>
</dbReference>
<dbReference type="AlphaFoldDB" id="A0A5J4S3A3"/>
<dbReference type="EMBL" id="SNRY01000496">
    <property type="protein sequence ID" value="KAA6339940.1"/>
    <property type="molecule type" value="Genomic_DNA"/>
</dbReference>
<evidence type="ECO:0000256" key="4">
    <source>
        <dbReference type="ARBA" id="ARBA00022785"/>
    </source>
</evidence>
<protein>
    <submittedName>
        <fullName evidence="7">Epoxyqueuosine reductase</fullName>
        <ecNumber evidence="7">1.17.99.6</ecNumber>
    </submittedName>
</protein>
<dbReference type="GO" id="GO:0051539">
    <property type="term" value="F:4 iron, 4 sulfur cluster binding"/>
    <property type="evidence" value="ECO:0007669"/>
    <property type="project" value="UniProtKB-KW"/>
</dbReference>
<feature type="domain" description="4Fe-4S ferredoxin-type" evidence="6">
    <location>
        <begin position="203"/>
        <end position="236"/>
    </location>
</feature>
<sequence>MHYGFKTVDLQRISEPKRWNLGTDIMMATRSQHDAGYADEIKAEALRLGFFACGIAPAGNVNEDARYFAEWIAAGHHAGMKYLENHLAKRFNPHLLVDGVRSVVSVAMNYYPRRSLDEDQYQFARYAYGKDYHEVMRRKLNDLFLFIHKELHPVGGRVFCDTAPVLERYWAWRAGLGGIGKNTQLIIPKAGSHFFLGELFLNIELEYDVPLRRNCCGTCVCCIDACPAKALEQPYTLNARKCLSYLTIENRGVISDAQAAVLGNRIYGCDECQKVCPWNRFAISCDIPEFQPNSLFLGMQKDDWRMLTEEQYQTIFQSSAVKRVKYEGLKRNIEAVDRTLSCEE</sequence>
<evidence type="ECO:0000256" key="1">
    <source>
        <dbReference type="ARBA" id="ARBA00022485"/>
    </source>
</evidence>
<evidence type="ECO:0000256" key="3">
    <source>
        <dbReference type="ARBA" id="ARBA00022694"/>
    </source>
</evidence>
<proteinExistence type="predicted"/>
<keyword evidence="1" id="KW-0479">Metal-binding</keyword>
<comment type="caution">
    <text evidence="7">The sequence shown here is derived from an EMBL/GenBank/DDBJ whole genome shotgun (WGS) entry which is preliminary data.</text>
</comment>
<dbReference type="Pfam" id="PF08331">
    <property type="entry name" value="QueG_DUF1730"/>
    <property type="match status" value="1"/>
</dbReference>
<dbReference type="InterPro" id="IPR004453">
    <property type="entry name" value="QueG"/>
</dbReference>
<keyword evidence="1" id="KW-0004">4Fe-4S</keyword>
<dbReference type="PROSITE" id="PS51379">
    <property type="entry name" value="4FE4S_FER_2"/>
    <property type="match status" value="1"/>
</dbReference>
<dbReference type="InterPro" id="IPR017900">
    <property type="entry name" value="4Fe4S_Fe_S_CS"/>
</dbReference>
<reference evidence="7" key="1">
    <citation type="submission" date="2019-03" db="EMBL/GenBank/DDBJ databases">
        <title>Single cell metagenomics reveals metabolic interactions within the superorganism composed of flagellate Streblomastix strix and complex community of Bacteroidetes bacteria on its surface.</title>
        <authorList>
            <person name="Treitli S.C."/>
            <person name="Kolisko M."/>
            <person name="Husnik F."/>
            <person name="Keeling P."/>
            <person name="Hampl V."/>
        </authorList>
    </citation>
    <scope>NUCLEOTIDE SEQUENCE</scope>
    <source>
        <strain evidence="7">STM</strain>
    </source>
</reference>
<dbReference type="Pfam" id="PF13484">
    <property type="entry name" value="Fer4_16"/>
    <property type="match status" value="1"/>
</dbReference>